<gene>
    <name evidence="1" type="ORF">CPAG_05575</name>
</gene>
<protein>
    <submittedName>
        <fullName evidence="1">Uncharacterized protein</fullName>
    </submittedName>
</protein>
<reference evidence="1 2" key="1">
    <citation type="submission" date="2007-06" db="EMBL/GenBank/DDBJ databases">
        <title>The Genome Sequence of Coccidioides posadasii RMSCC_3488.</title>
        <authorList>
            <consortium name="Coccidioides Genome Resources Consortium"/>
            <consortium name="The Broad Institute Genome Sequencing Platform"/>
            <person name="Henn M.R."/>
            <person name="Sykes S."/>
            <person name="Young S."/>
            <person name="Jaffe D."/>
            <person name="Berlin A."/>
            <person name="Alvarez P."/>
            <person name="Butler J."/>
            <person name="Gnerre S."/>
            <person name="Grabherr M."/>
            <person name="Mauceli E."/>
            <person name="Brockman W."/>
            <person name="Kodira C."/>
            <person name="Alvarado L."/>
            <person name="Zeng Q."/>
            <person name="Crawford M."/>
            <person name="Antoine C."/>
            <person name="Devon K."/>
            <person name="Galgiani J."/>
            <person name="Orsborn K."/>
            <person name="Lewis M.L."/>
            <person name="Nusbaum C."/>
            <person name="Galagan J."/>
            <person name="Birren B."/>
        </authorList>
    </citation>
    <scope>NUCLEOTIDE SEQUENCE [LARGE SCALE GENOMIC DNA]</scope>
    <source>
        <strain evidence="1 2">RMSCC 3488</strain>
    </source>
</reference>
<reference evidence="2" key="3">
    <citation type="journal article" date="2010" name="Genome Res.">
        <title>Population genomic sequencing of Coccidioides fungi reveals recent hybridization and transposon control.</title>
        <authorList>
            <person name="Neafsey D.E."/>
            <person name="Barker B.M."/>
            <person name="Sharpton T.J."/>
            <person name="Stajich J.E."/>
            <person name="Park D.J."/>
            <person name="Whiston E."/>
            <person name="Hung C.-Y."/>
            <person name="McMahan C."/>
            <person name="White J."/>
            <person name="Sykes S."/>
            <person name="Heiman D."/>
            <person name="Young S."/>
            <person name="Zeng Q."/>
            <person name="Abouelleil A."/>
            <person name="Aftuck L."/>
            <person name="Bessette D."/>
            <person name="Brown A."/>
            <person name="FitzGerald M."/>
            <person name="Lui A."/>
            <person name="Macdonald J.P."/>
            <person name="Priest M."/>
            <person name="Orbach M.J."/>
            <person name="Galgiani J.N."/>
            <person name="Kirkland T.N."/>
            <person name="Cole G.T."/>
            <person name="Birren B.W."/>
            <person name="Henn M.R."/>
            <person name="Taylor J.W."/>
            <person name="Rounsley S.D."/>
        </authorList>
    </citation>
    <scope>NUCLEOTIDE SEQUENCE [LARGE SCALE GENOMIC DNA]</scope>
    <source>
        <strain evidence="2">RMSCC 3488</strain>
    </source>
</reference>
<sequence length="163" mass="19127">MQRIEERNHASPVVIKDVYGHIKAFYRGLHGKLLEAPLKFSAKGDTSSNHSRCRAIFPKPNFINLKATAEVIKIRARHCLDGVSVVCFVEENRPNQFHTVSRIRIRAALREYQLRKSVKRLNPRKYHYRPWYQRQTGSVNPSILRQKPLRPHVVLYFRLTIKS</sequence>
<dbReference type="EMBL" id="DS268111">
    <property type="protein sequence ID" value="KMM69254.1"/>
    <property type="molecule type" value="Genomic_DNA"/>
</dbReference>
<accession>A0A0J6FK95</accession>
<organism evidence="1 2">
    <name type="scientific">Coccidioides posadasii RMSCC 3488</name>
    <dbReference type="NCBI Taxonomy" id="454284"/>
    <lineage>
        <taxon>Eukaryota</taxon>
        <taxon>Fungi</taxon>
        <taxon>Dikarya</taxon>
        <taxon>Ascomycota</taxon>
        <taxon>Pezizomycotina</taxon>
        <taxon>Eurotiomycetes</taxon>
        <taxon>Eurotiomycetidae</taxon>
        <taxon>Onygenales</taxon>
        <taxon>Onygenaceae</taxon>
        <taxon>Coccidioides</taxon>
    </lineage>
</organism>
<reference evidence="2" key="2">
    <citation type="journal article" date="2009" name="Genome Res.">
        <title>Comparative genomic analyses of the human fungal pathogens Coccidioides and their relatives.</title>
        <authorList>
            <person name="Sharpton T.J."/>
            <person name="Stajich J.E."/>
            <person name="Rounsley S.D."/>
            <person name="Gardner M.J."/>
            <person name="Wortman J.R."/>
            <person name="Jordar V.S."/>
            <person name="Maiti R."/>
            <person name="Kodira C.D."/>
            <person name="Neafsey D.E."/>
            <person name="Zeng Q."/>
            <person name="Hung C.-Y."/>
            <person name="McMahan C."/>
            <person name="Muszewska A."/>
            <person name="Grynberg M."/>
            <person name="Mandel M.A."/>
            <person name="Kellner E.M."/>
            <person name="Barker B.M."/>
            <person name="Galgiani J.N."/>
            <person name="Orbach M.J."/>
            <person name="Kirkland T.N."/>
            <person name="Cole G.T."/>
            <person name="Henn M.R."/>
            <person name="Birren B.W."/>
            <person name="Taylor J.W."/>
        </authorList>
    </citation>
    <scope>NUCLEOTIDE SEQUENCE [LARGE SCALE GENOMIC DNA]</scope>
    <source>
        <strain evidence="2">RMSCC 3488</strain>
    </source>
</reference>
<evidence type="ECO:0000313" key="1">
    <source>
        <dbReference type="EMBL" id="KMM69254.1"/>
    </source>
</evidence>
<dbReference type="VEuPathDB" id="FungiDB:CPAG_05575"/>
<dbReference type="AlphaFoldDB" id="A0A0J6FK95"/>
<evidence type="ECO:0000313" key="2">
    <source>
        <dbReference type="Proteomes" id="UP000054567"/>
    </source>
</evidence>
<proteinExistence type="predicted"/>
<dbReference type="Proteomes" id="UP000054567">
    <property type="component" value="Unassembled WGS sequence"/>
</dbReference>
<name>A0A0J6FK95_COCPO</name>